<name>A0A9W6J1K2_9HYPH</name>
<dbReference type="Proteomes" id="UP001143372">
    <property type="component" value="Unassembled WGS sequence"/>
</dbReference>
<organism evidence="2 3">
    <name type="scientific">Hansschlegelia plantiphila</name>
    <dbReference type="NCBI Taxonomy" id="374655"/>
    <lineage>
        <taxon>Bacteria</taxon>
        <taxon>Pseudomonadati</taxon>
        <taxon>Pseudomonadota</taxon>
        <taxon>Alphaproteobacteria</taxon>
        <taxon>Hyphomicrobiales</taxon>
        <taxon>Methylopilaceae</taxon>
        <taxon>Hansschlegelia</taxon>
    </lineage>
</organism>
<feature type="transmembrane region" description="Helical" evidence="1">
    <location>
        <begin position="7"/>
        <end position="26"/>
    </location>
</feature>
<dbReference type="PROSITE" id="PS51257">
    <property type="entry name" value="PROKAR_LIPOPROTEIN"/>
    <property type="match status" value="1"/>
</dbReference>
<comment type="caution">
    <text evidence="2">The sequence shown here is derived from an EMBL/GenBank/DDBJ whole genome shotgun (WGS) entry which is preliminary data.</text>
</comment>
<evidence type="ECO:0000313" key="2">
    <source>
        <dbReference type="EMBL" id="GLK67688.1"/>
    </source>
</evidence>
<evidence type="ECO:0000313" key="3">
    <source>
        <dbReference type="Proteomes" id="UP001143372"/>
    </source>
</evidence>
<keyword evidence="1" id="KW-0812">Transmembrane</keyword>
<dbReference type="RefSeq" id="WP_271167942.1">
    <property type="nucleotide sequence ID" value="NZ_BSFI01000007.1"/>
</dbReference>
<reference evidence="2" key="1">
    <citation type="journal article" date="2014" name="Int. J. Syst. Evol. Microbiol.">
        <title>Complete genome sequence of Corynebacterium casei LMG S-19264T (=DSM 44701T), isolated from a smear-ripened cheese.</title>
        <authorList>
            <consortium name="US DOE Joint Genome Institute (JGI-PGF)"/>
            <person name="Walter F."/>
            <person name="Albersmeier A."/>
            <person name="Kalinowski J."/>
            <person name="Ruckert C."/>
        </authorList>
    </citation>
    <scope>NUCLEOTIDE SEQUENCE</scope>
    <source>
        <strain evidence="2">VKM B-2347</strain>
    </source>
</reference>
<accession>A0A9W6J1K2</accession>
<reference evidence="2" key="2">
    <citation type="submission" date="2023-01" db="EMBL/GenBank/DDBJ databases">
        <authorList>
            <person name="Sun Q."/>
            <person name="Evtushenko L."/>
        </authorList>
    </citation>
    <scope>NUCLEOTIDE SEQUENCE</scope>
    <source>
        <strain evidence="2">VKM B-2347</strain>
    </source>
</reference>
<keyword evidence="1" id="KW-0472">Membrane</keyword>
<sequence>MTKSAAFFVAAAMAVTAACVGVITFYGLDLSIGVSALVAFCALGGMAVTQLAFTRAPAGDPGRLDDLDWVVTDLQSRLETIEARMSTLDAASGERARNATRPVVEELAALGGLVTSIAKEVAAHDVKFAQLAAEKAREAAEAQIAAEGPAPP</sequence>
<protein>
    <submittedName>
        <fullName evidence="2">Uncharacterized protein</fullName>
    </submittedName>
</protein>
<gene>
    <name evidence="2" type="ORF">GCM10008179_13260</name>
</gene>
<keyword evidence="3" id="KW-1185">Reference proteome</keyword>
<evidence type="ECO:0000256" key="1">
    <source>
        <dbReference type="SAM" id="Phobius"/>
    </source>
</evidence>
<dbReference type="EMBL" id="BSFI01000007">
    <property type="protein sequence ID" value="GLK67688.1"/>
    <property type="molecule type" value="Genomic_DNA"/>
</dbReference>
<proteinExistence type="predicted"/>
<dbReference type="AlphaFoldDB" id="A0A9W6J1K2"/>
<feature type="transmembrane region" description="Helical" evidence="1">
    <location>
        <begin position="32"/>
        <end position="53"/>
    </location>
</feature>
<keyword evidence="1" id="KW-1133">Transmembrane helix</keyword>